<organism evidence="3 4">
    <name type="scientific">Digitaria exilis</name>
    <dbReference type="NCBI Taxonomy" id="1010633"/>
    <lineage>
        <taxon>Eukaryota</taxon>
        <taxon>Viridiplantae</taxon>
        <taxon>Streptophyta</taxon>
        <taxon>Embryophyta</taxon>
        <taxon>Tracheophyta</taxon>
        <taxon>Spermatophyta</taxon>
        <taxon>Magnoliopsida</taxon>
        <taxon>Liliopsida</taxon>
        <taxon>Poales</taxon>
        <taxon>Poaceae</taxon>
        <taxon>PACMAD clade</taxon>
        <taxon>Panicoideae</taxon>
        <taxon>Panicodae</taxon>
        <taxon>Paniceae</taxon>
        <taxon>Anthephorinae</taxon>
        <taxon>Digitaria</taxon>
    </lineage>
</organism>
<feature type="chain" id="PRO_5032828607" evidence="2">
    <location>
        <begin position="28"/>
        <end position="387"/>
    </location>
</feature>
<keyword evidence="4" id="KW-1185">Reference proteome</keyword>
<feature type="compositionally biased region" description="Acidic residues" evidence="1">
    <location>
        <begin position="289"/>
        <end position="305"/>
    </location>
</feature>
<gene>
    <name evidence="3" type="ORF">HU200_047767</name>
</gene>
<evidence type="ECO:0000256" key="2">
    <source>
        <dbReference type="SAM" id="SignalP"/>
    </source>
</evidence>
<feature type="region of interest" description="Disordered" evidence="1">
    <location>
        <begin position="288"/>
        <end position="319"/>
    </location>
</feature>
<name>A0A835AWM3_9POAL</name>
<accession>A0A835AWM3</accession>
<dbReference type="PANTHER" id="PTHR33696">
    <property type="entry name" value="T22J18.15-RELATED"/>
    <property type="match status" value="1"/>
</dbReference>
<dbReference type="OrthoDB" id="611517at2759"/>
<comment type="caution">
    <text evidence="3">The sequence shown here is derived from an EMBL/GenBank/DDBJ whole genome shotgun (WGS) entry which is preliminary data.</text>
</comment>
<sequence>MARIRALFVPALLLLLVSTLLIRHAARFTDTNEATTSEFLGRSNRLVFPLHPVGHKYSRNRNALPGQQAHGSPVPCSIAAWLDHNSRHQRQFPGGTYARPQAGQWHGTDPGREIPKEHQMIPARILVHMPRQYNPSPIDHELAKKRLLCFYLYIKRHAPCPIEQGEIDELQSQTSGGRKPPDQAPIFRCEAGPSQPKAPPTSDQLRCVYRPGSLYALVHDPAAAGDGIGKPLPLPPCRAHRAGSHLPASRVGLPLVVGSPHGSGRVRRRETPPQDPFLAAYVACSNDAAEAEAREEEEDDDDGGEEEGRQGRGGGRPGMRYVELVGGGCQARRCAVAEQRQGDAPAAVVMAKNEVVEEDAAAGPTLDLSWAPVVLSARALERRREQR</sequence>
<dbReference type="EMBL" id="JACEFO010002183">
    <property type="protein sequence ID" value="KAF8675401.1"/>
    <property type="molecule type" value="Genomic_DNA"/>
</dbReference>
<evidence type="ECO:0000313" key="4">
    <source>
        <dbReference type="Proteomes" id="UP000636709"/>
    </source>
</evidence>
<dbReference type="PANTHER" id="PTHR33696:SF18">
    <property type="entry name" value="EXPRESSED PROTEIN"/>
    <property type="match status" value="1"/>
</dbReference>
<evidence type="ECO:0000313" key="3">
    <source>
        <dbReference type="EMBL" id="KAF8675401.1"/>
    </source>
</evidence>
<keyword evidence="2" id="KW-0732">Signal</keyword>
<dbReference type="Proteomes" id="UP000636709">
    <property type="component" value="Unassembled WGS sequence"/>
</dbReference>
<reference evidence="3" key="1">
    <citation type="submission" date="2020-07" db="EMBL/GenBank/DDBJ databases">
        <title>Genome sequence and genetic diversity analysis of an under-domesticated orphan crop, white fonio (Digitaria exilis).</title>
        <authorList>
            <person name="Bennetzen J.L."/>
            <person name="Chen S."/>
            <person name="Ma X."/>
            <person name="Wang X."/>
            <person name="Yssel A.E.J."/>
            <person name="Chaluvadi S.R."/>
            <person name="Johnson M."/>
            <person name="Gangashetty P."/>
            <person name="Hamidou F."/>
            <person name="Sanogo M.D."/>
            <person name="Zwaenepoel A."/>
            <person name="Wallace J."/>
            <person name="Van De Peer Y."/>
            <person name="Van Deynze A."/>
        </authorList>
    </citation>
    <scope>NUCLEOTIDE SEQUENCE</scope>
    <source>
        <tissue evidence="3">Leaves</tissue>
    </source>
</reference>
<protein>
    <submittedName>
        <fullName evidence="3">Uncharacterized protein</fullName>
    </submittedName>
</protein>
<dbReference type="AlphaFoldDB" id="A0A835AWM3"/>
<feature type="region of interest" description="Disordered" evidence="1">
    <location>
        <begin position="171"/>
        <end position="202"/>
    </location>
</feature>
<proteinExistence type="predicted"/>
<evidence type="ECO:0000256" key="1">
    <source>
        <dbReference type="SAM" id="MobiDB-lite"/>
    </source>
</evidence>
<feature type="signal peptide" evidence="2">
    <location>
        <begin position="1"/>
        <end position="27"/>
    </location>
</feature>